<evidence type="ECO:0000313" key="3">
    <source>
        <dbReference type="Proteomes" id="UP000076722"/>
    </source>
</evidence>
<evidence type="ECO:0000256" key="1">
    <source>
        <dbReference type="SAM" id="MobiDB-lite"/>
    </source>
</evidence>
<keyword evidence="3" id="KW-1185">Reference proteome</keyword>
<dbReference type="AlphaFoldDB" id="A0A164X3W7"/>
<proteinExistence type="predicted"/>
<evidence type="ECO:0000313" key="2">
    <source>
        <dbReference type="EMBL" id="KZS95611.1"/>
    </source>
</evidence>
<protein>
    <submittedName>
        <fullName evidence="2">Uncharacterized protein</fullName>
    </submittedName>
</protein>
<feature type="compositionally biased region" description="Low complexity" evidence="1">
    <location>
        <begin position="19"/>
        <end position="36"/>
    </location>
</feature>
<gene>
    <name evidence="2" type="ORF">SISNIDRAFT_483837</name>
</gene>
<dbReference type="Proteomes" id="UP000076722">
    <property type="component" value="Unassembled WGS sequence"/>
</dbReference>
<organism evidence="2 3">
    <name type="scientific">Sistotremastrum niveocremeum HHB9708</name>
    <dbReference type="NCBI Taxonomy" id="1314777"/>
    <lineage>
        <taxon>Eukaryota</taxon>
        <taxon>Fungi</taxon>
        <taxon>Dikarya</taxon>
        <taxon>Basidiomycota</taxon>
        <taxon>Agaricomycotina</taxon>
        <taxon>Agaricomycetes</taxon>
        <taxon>Sistotremastrales</taxon>
        <taxon>Sistotremastraceae</taxon>
        <taxon>Sertulicium</taxon>
        <taxon>Sertulicium niveocremeum</taxon>
    </lineage>
</organism>
<feature type="region of interest" description="Disordered" evidence="1">
    <location>
        <begin position="286"/>
        <end position="370"/>
    </location>
</feature>
<dbReference type="EMBL" id="KV419401">
    <property type="protein sequence ID" value="KZS95611.1"/>
    <property type="molecule type" value="Genomic_DNA"/>
</dbReference>
<accession>A0A164X3W7</accession>
<feature type="compositionally biased region" description="Basic and acidic residues" evidence="1">
    <location>
        <begin position="38"/>
        <end position="48"/>
    </location>
</feature>
<feature type="compositionally biased region" description="Low complexity" evidence="1">
    <location>
        <begin position="311"/>
        <end position="324"/>
    </location>
</feature>
<name>A0A164X3W7_9AGAM</name>
<reference evidence="2 3" key="1">
    <citation type="journal article" date="2016" name="Mol. Biol. Evol.">
        <title>Comparative Genomics of Early-Diverging Mushroom-Forming Fungi Provides Insights into the Origins of Lignocellulose Decay Capabilities.</title>
        <authorList>
            <person name="Nagy L.G."/>
            <person name="Riley R."/>
            <person name="Tritt A."/>
            <person name="Adam C."/>
            <person name="Daum C."/>
            <person name="Floudas D."/>
            <person name="Sun H."/>
            <person name="Yadav J.S."/>
            <person name="Pangilinan J."/>
            <person name="Larsson K.H."/>
            <person name="Matsuura K."/>
            <person name="Barry K."/>
            <person name="Labutti K."/>
            <person name="Kuo R."/>
            <person name="Ohm R.A."/>
            <person name="Bhattacharya S.S."/>
            <person name="Shirouzu T."/>
            <person name="Yoshinaga Y."/>
            <person name="Martin F.M."/>
            <person name="Grigoriev I.V."/>
            <person name="Hibbett D.S."/>
        </authorList>
    </citation>
    <scope>NUCLEOTIDE SEQUENCE [LARGE SCALE GENOMIC DNA]</scope>
    <source>
        <strain evidence="2 3">HHB9708</strain>
    </source>
</reference>
<feature type="region of interest" description="Disordered" evidence="1">
    <location>
        <begin position="1"/>
        <end position="65"/>
    </location>
</feature>
<sequence>MPQELDNAKPKKSPRSKRNGSGDSGSKSGSGSTSSGKRAHDLSDHDSDNTTQDTAETSSKKKKKKLNWRTLISEMESDYRDSASGRFLPASKVKAPKKKIDAEVDDDFLVLREVVMSPVAANDTISQPTSLSAPAIEKLRLKHLALNKDGDEHLQLNKSFDSLQLATWFLSLFPHVEKYLRKRSKIENPSALDLITPALRRQTVVVSLPKHPEFTAKRYIQLSKNTRDGAFCLVYQTVETLPEALRDIWQENGPGLDLSSYTPRVDIDAILDDERPLSEILGKRKRRDSDELEGQTYMVTRSRLAKQARTSRSPSAGPSHSSSPTVVGSHPPSPLPELPVPEITEVVQQQPPPHDVIEIPDSPPVVHHKV</sequence>